<dbReference type="HOGENOM" id="CLU_1616662_0_0_6"/>
<dbReference type="RefSeq" id="WP_039104418.1">
    <property type="nucleotide sequence ID" value="NZ_CAMKYU010000019.1"/>
</dbReference>
<accession>A0A0A7S012</accession>
<dbReference type="KEGG" id="fpp:FPB0191_00997"/>
<dbReference type="AlphaFoldDB" id="A0A0A7S012"/>
<dbReference type="STRING" id="1267021.FPB0191_00997"/>
<sequence length="152" mass="17493">MKKVALLSLVSFVLVGWSDDNGGKVTNEFLVGKWGCFNKEYESSYDSKLEEYSDYSELSSTQVIRSYKVVNGVLLMKSTDQEEAEVDLDKIYNNLKTENKANDCEYVLNRNLFKNSSNKHTFEMEMFINCSDDNEGITKSKYKIVQVCTRIK</sequence>
<keyword evidence="2" id="KW-1185">Reference proteome</keyword>
<gene>
    <name evidence="1" type="ORF">FPB0191_00997</name>
</gene>
<dbReference type="EMBL" id="CP009056">
    <property type="protein sequence ID" value="AJA44823.1"/>
    <property type="molecule type" value="Genomic_DNA"/>
</dbReference>
<protein>
    <submittedName>
        <fullName evidence="1">Uncharacterized protein</fullName>
    </submittedName>
</protein>
<evidence type="ECO:0000313" key="2">
    <source>
        <dbReference type="Proteomes" id="UP000030901"/>
    </source>
</evidence>
<name>A0A0A7S012_FRIPE</name>
<evidence type="ECO:0000313" key="1">
    <source>
        <dbReference type="EMBL" id="AJA44823.1"/>
    </source>
</evidence>
<organism evidence="1 2">
    <name type="scientific">Frischella perrara</name>
    <dbReference type="NCBI Taxonomy" id="1267021"/>
    <lineage>
        <taxon>Bacteria</taxon>
        <taxon>Pseudomonadati</taxon>
        <taxon>Pseudomonadota</taxon>
        <taxon>Gammaproteobacteria</taxon>
        <taxon>Orbales</taxon>
        <taxon>Orbaceae</taxon>
        <taxon>Frischella</taxon>
    </lineage>
</organism>
<proteinExistence type="predicted"/>
<dbReference type="Proteomes" id="UP000030901">
    <property type="component" value="Chromosome"/>
</dbReference>
<reference evidence="1 2" key="1">
    <citation type="journal article" date="2014" name="Appl. Environ. Microbiol.">
        <title>Gut symbionts from distinct hosts exhibit genotoxic activity via divergent colibactin biosynthetic pathways.</title>
        <authorList>
            <person name="Engel P."/>
            <person name="Vizcaino M.I."/>
            <person name="Crawford J.M."/>
        </authorList>
    </citation>
    <scope>NUCLEOTIDE SEQUENCE [LARGE SCALE GENOMIC DNA]</scope>
    <source>
        <strain evidence="1 2">PEB0191</strain>
    </source>
</reference>
<dbReference type="OrthoDB" id="7059796at2"/>